<comment type="caution">
    <text evidence="1">The sequence shown here is derived from an EMBL/GenBank/DDBJ whole genome shotgun (WGS) entry which is preliminary data.</text>
</comment>
<evidence type="ECO:0000313" key="2">
    <source>
        <dbReference type="Proteomes" id="UP000325313"/>
    </source>
</evidence>
<dbReference type="AlphaFoldDB" id="A0A5B0SHG5"/>
<organism evidence="1 2">
    <name type="scientific">Puccinia graminis f. sp. tritici</name>
    <dbReference type="NCBI Taxonomy" id="56615"/>
    <lineage>
        <taxon>Eukaryota</taxon>
        <taxon>Fungi</taxon>
        <taxon>Dikarya</taxon>
        <taxon>Basidiomycota</taxon>
        <taxon>Pucciniomycotina</taxon>
        <taxon>Pucciniomycetes</taxon>
        <taxon>Pucciniales</taxon>
        <taxon>Pucciniaceae</taxon>
        <taxon>Puccinia</taxon>
    </lineage>
</organism>
<proteinExistence type="predicted"/>
<protein>
    <submittedName>
        <fullName evidence="1">Uncharacterized protein</fullName>
    </submittedName>
</protein>
<dbReference type="Proteomes" id="UP000325313">
    <property type="component" value="Unassembled WGS sequence"/>
</dbReference>
<dbReference type="EMBL" id="VDEP01000011">
    <property type="protein sequence ID" value="KAA1137190.1"/>
    <property type="molecule type" value="Genomic_DNA"/>
</dbReference>
<name>A0A5B0SHG5_PUCGR</name>
<gene>
    <name evidence="1" type="ORF">PGTUg99_013091</name>
</gene>
<reference evidence="1 2" key="1">
    <citation type="submission" date="2019-05" db="EMBL/GenBank/DDBJ databases">
        <title>Emergence of the Ug99 lineage of the wheat stem rust pathogen through somatic hybridization.</title>
        <authorList>
            <person name="Li F."/>
            <person name="Upadhyaya N.M."/>
            <person name="Sperschneider J."/>
            <person name="Matny O."/>
            <person name="Nguyen-Phuc H."/>
            <person name="Mago R."/>
            <person name="Raley C."/>
            <person name="Miller M.E."/>
            <person name="Silverstein K.A.T."/>
            <person name="Henningsen E."/>
            <person name="Hirsch C.D."/>
            <person name="Visser B."/>
            <person name="Pretorius Z.A."/>
            <person name="Steffenson B.J."/>
            <person name="Schwessinger B."/>
            <person name="Dodds P.N."/>
            <person name="Figueroa M."/>
        </authorList>
    </citation>
    <scope>NUCLEOTIDE SEQUENCE [LARGE SCALE GENOMIC DNA]</scope>
    <source>
        <strain evidence="1 2">Ug99</strain>
    </source>
</reference>
<evidence type="ECO:0000313" key="1">
    <source>
        <dbReference type="EMBL" id="KAA1137190.1"/>
    </source>
</evidence>
<accession>A0A5B0SHG5</accession>
<sequence length="151" mass="16311">MQELLCQAFHSQCPSPFKSSDSAGICFKPPHPNQSSSLSITSATEYVRFVLKARATSLGCNEDCGLLSTVASTPGSNIIIGVGPDGFSNEWMDTVATRMTGFSLGLYHVYAPFHVAQYMQAYLSSLSEGSFLPMYKKQSSIRSSNPISHAT</sequence>